<proteinExistence type="predicted"/>
<keyword evidence="2" id="KW-0812">Transmembrane</keyword>
<reference evidence="3 4" key="1">
    <citation type="journal article" date="2016" name="Nat. Commun.">
        <title>Extremotolerant tardigrade genome and improved radiotolerance of human cultured cells by tardigrade-unique protein.</title>
        <authorList>
            <person name="Hashimoto T."/>
            <person name="Horikawa D.D."/>
            <person name="Saito Y."/>
            <person name="Kuwahara H."/>
            <person name="Kozuka-Hata H."/>
            <person name="Shin-I T."/>
            <person name="Minakuchi Y."/>
            <person name="Ohishi K."/>
            <person name="Motoyama A."/>
            <person name="Aizu T."/>
            <person name="Enomoto A."/>
            <person name="Kondo K."/>
            <person name="Tanaka S."/>
            <person name="Hara Y."/>
            <person name="Koshikawa S."/>
            <person name="Sagara H."/>
            <person name="Miura T."/>
            <person name="Yokobori S."/>
            <person name="Miyagawa K."/>
            <person name="Suzuki Y."/>
            <person name="Kubo T."/>
            <person name="Oyama M."/>
            <person name="Kohara Y."/>
            <person name="Fujiyama A."/>
            <person name="Arakawa K."/>
            <person name="Katayama T."/>
            <person name="Toyoda A."/>
            <person name="Kunieda T."/>
        </authorList>
    </citation>
    <scope>NUCLEOTIDE SEQUENCE [LARGE SCALE GENOMIC DNA]</scope>
    <source>
        <strain evidence="3 4">YOKOZUNA-1</strain>
    </source>
</reference>
<protein>
    <recommendedName>
        <fullName evidence="5">SSD domain-containing protein</fullName>
    </recommendedName>
</protein>
<dbReference type="EMBL" id="BDGG01000010">
    <property type="protein sequence ID" value="GAV04423.1"/>
    <property type="molecule type" value="Genomic_DNA"/>
</dbReference>
<dbReference type="SUPFAM" id="SSF82866">
    <property type="entry name" value="Multidrug efflux transporter AcrB transmembrane domain"/>
    <property type="match status" value="1"/>
</dbReference>
<accession>A0A1D1VVZ7</accession>
<dbReference type="InterPro" id="IPR051697">
    <property type="entry name" value="Patched_domain-protein"/>
</dbReference>
<evidence type="ECO:0000256" key="2">
    <source>
        <dbReference type="SAM" id="Phobius"/>
    </source>
</evidence>
<evidence type="ECO:0000313" key="4">
    <source>
        <dbReference type="Proteomes" id="UP000186922"/>
    </source>
</evidence>
<feature type="transmembrane region" description="Helical" evidence="2">
    <location>
        <begin position="15"/>
        <end position="34"/>
    </location>
</feature>
<evidence type="ECO:0000256" key="1">
    <source>
        <dbReference type="SAM" id="MobiDB-lite"/>
    </source>
</evidence>
<dbReference type="GO" id="GO:0018996">
    <property type="term" value="P:molting cycle, collagen and cuticulin-based cuticle"/>
    <property type="evidence" value="ECO:0007669"/>
    <property type="project" value="TreeGrafter"/>
</dbReference>
<comment type="caution">
    <text evidence="3">The sequence shown here is derived from an EMBL/GenBank/DDBJ whole genome shotgun (WGS) entry which is preliminary data.</text>
</comment>
<dbReference type="PANTHER" id="PTHR10796">
    <property type="entry name" value="PATCHED-RELATED"/>
    <property type="match status" value="1"/>
</dbReference>
<name>A0A1D1VVZ7_RAMVA</name>
<dbReference type="GO" id="GO:0005886">
    <property type="term" value="C:plasma membrane"/>
    <property type="evidence" value="ECO:0007669"/>
    <property type="project" value="TreeGrafter"/>
</dbReference>
<dbReference type="AlphaFoldDB" id="A0A1D1VVZ7"/>
<evidence type="ECO:0000313" key="3">
    <source>
        <dbReference type="EMBL" id="GAV04423.1"/>
    </source>
</evidence>
<feature type="transmembrane region" description="Helical" evidence="2">
    <location>
        <begin position="41"/>
        <end position="61"/>
    </location>
</feature>
<keyword evidence="4" id="KW-1185">Reference proteome</keyword>
<organism evidence="3 4">
    <name type="scientific">Ramazzottius varieornatus</name>
    <name type="common">Water bear</name>
    <name type="synonym">Tardigrade</name>
    <dbReference type="NCBI Taxonomy" id="947166"/>
    <lineage>
        <taxon>Eukaryota</taxon>
        <taxon>Metazoa</taxon>
        <taxon>Ecdysozoa</taxon>
        <taxon>Tardigrada</taxon>
        <taxon>Eutardigrada</taxon>
        <taxon>Parachela</taxon>
        <taxon>Hypsibioidea</taxon>
        <taxon>Ramazzottiidae</taxon>
        <taxon>Ramazzottius</taxon>
    </lineage>
</organism>
<keyword evidence="2" id="KW-1133">Transmembrane helix</keyword>
<dbReference type="Proteomes" id="UP000186922">
    <property type="component" value="Unassembled WGS sequence"/>
</dbReference>
<dbReference type="PANTHER" id="PTHR10796:SF189">
    <property type="entry name" value="SSD DOMAIN-CONTAINING PROTEIN"/>
    <property type="match status" value="1"/>
</dbReference>
<dbReference type="GO" id="GO:0030659">
    <property type="term" value="C:cytoplasmic vesicle membrane"/>
    <property type="evidence" value="ECO:0007669"/>
    <property type="project" value="TreeGrafter"/>
</dbReference>
<feature type="compositionally biased region" description="Polar residues" evidence="1">
    <location>
        <begin position="272"/>
        <end position="293"/>
    </location>
</feature>
<feature type="transmembrane region" description="Helical" evidence="2">
    <location>
        <begin position="107"/>
        <end position="130"/>
    </location>
</feature>
<dbReference type="GO" id="GO:0006897">
    <property type="term" value="P:endocytosis"/>
    <property type="evidence" value="ECO:0007669"/>
    <property type="project" value="TreeGrafter"/>
</dbReference>
<gene>
    <name evidence="3" type="primary">RvY_14701</name>
    <name evidence="3" type="synonym">RvY_14701.2</name>
    <name evidence="3" type="ORF">RvY_14701-2</name>
</gene>
<evidence type="ECO:0008006" key="5">
    <source>
        <dbReference type="Google" id="ProtNLM"/>
    </source>
</evidence>
<sequence>MMLEVLVQKTLANELWVLFGAYFVVLLIVAALTIQSVISALVVFVSFALLTIHSIGLISSQKISIDSMMLVTTFCYISIVSQTIFYEATVFNRLDGKFERKARLKSTLIAAGPPALACFLCAICTTIPLFDSSVESFRLILKIAYTTMAVGFAHVFLFLPVALSVATPEAVSYATLRLRRRFTKQTPQPPSPEVHFDGGVNILQEPEPIELANNQVHFAARSPAQRHDSISSRVSLRFHHKNACLRAVLHSLPSPIESVTSEEEKAHATEDLQPSSDPAQYDSLKNLSISAQQSEDRAEHEYTLGTQGSLPDRPEATTSTH</sequence>
<feature type="transmembrane region" description="Helical" evidence="2">
    <location>
        <begin position="150"/>
        <end position="176"/>
    </location>
</feature>
<feature type="region of interest" description="Disordered" evidence="1">
    <location>
        <begin position="258"/>
        <end position="321"/>
    </location>
</feature>
<keyword evidence="2" id="KW-0472">Membrane</keyword>
<feature type="transmembrane region" description="Helical" evidence="2">
    <location>
        <begin position="67"/>
        <end position="86"/>
    </location>
</feature>
<dbReference type="Gene3D" id="1.20.1640.10">
    <property type="entry name" value="Multidrug efflux transporter AcrB transmembrane domain"/>
    <property type="match status" value="1"/>
</dbReference>